<keyword evidence="2" id="KW-0472">Membrane</keyword>
<gene>
    <name evidence="4" type="ORF">A1O3_05286</name>
</gene>
<evidence type="ECO:0000313" key="5">
    <source>
        <dbReference type="Proteomes" id="UP000019478"/>
    </source>
</evidence>
<feature type="compositionally biased region" description="Basic and acidic residues" evidence="1">
    <location>
        <begin position="308"/>
        <end position="327"/>
    </location>
</feature>
<sequence>MALLVRLLVTCLLLREATATCYFPDGNVSSLDVACNPDAVDSFCCYSHQACLSNKLCLTGVEDGVNQYARGTCTDHTWQSGACPDFCLDQQALGNPVMSCNVTGSDSYCCNYDCSCDSGTEDEVLSFTGTPYTISVIGVTSTYPNPSASTQSPSTTTSTSSVSTTTSTSSVTPTTASPTTENGPVGSSTVNAAGAAATSSAASVPQSDGKKGGSNSTAIGVGVGVGVGVALLLGGAAAFFLYRRHSRSRSRAPVQQDAMPAFDKSANDYSGHGTSPTSQPSPYNAPSLDPKQPFLGKPALSNPSVSELDSRGHGYSELHAQTDRTDDTPGGSDSGVAELP</sequence>
<comment type="caution">
    <text evidence="4">The sequence shown here is derived from an EMBL/GenBank/DDBJ whole genome shotgun (WGS) entry which is preliminary data.</text>
</comment>
<dbReference type="GeneID" id="19169401"/>
<dbReference type="OrthoDB" id="5215637at2759"/>
<dbReference type="AlphaFoldDB" id="W9Y5W7"/>
<dbReference type="STRING" id="1182542.W9Y5W7"/>
<keyword evidence="3" id="KW-0732">Signal</keyword>
<keyword evidence="5" id="KW-1185">Reference proteome</keyword>
<accession>W9Y5W7</accession>
<evidence type="ECO:0000256" key="2">
    <source>
        <dbReference type="SAM" id="Phobius"/>
    </source>
</evidence>
<dbReference type="Proteomes" id="UP000019478">
    <property type="component" value="Unassembled WGS sequence"/>
</dbReference>
<organism evidence="4 5">
    <name type="scientific">Capronia epimyces CBS 606.96</name>
    <dbReference type="NCBI Taxonomy" id="1182542"/>
    <lineage>
        <taxon>Eukaryota</taxon>
        <taxon>Fungi</taxon>
        <taxon>Dikarya</taxon>
        <taxon>Ascomycota</taxon>
        <taxon>Pezizomycotina</taxon>
        <taxon>Eurotiomycetes</taxon>
        <taxon>Chaetothyriomycetidae</taxon>
        <taxon>Chaetothyriales</taxon>
        <taxon>Herpotrichiellaceae</taxon>
        <taxon>Capronia</taxon>
    </lineage>
</organism>
<evidence type="ECO:0008006" key="6">
    <source>
        <dbReference type="Google" id="ProtNLM"/>
    </source>
</evidence>
<dbReference type="HOGENOM" id="CLU_055859_4_2_1"/>
<reference evidence="4 5" key="1">
    <citation type="submission" date="2013-03" db="EMBL/GenBank/DDBJ databases">
        <title>The Genome Sequence of Capronia epimyces CBS 606.96.</title>
        <authorList>
            <consortium name="The Broad Institute Genomics Platform"/>
            <person name="Cuomo C."/>
            <person name="de Hoog S."/>
            <person name="Gorbushina A."/>
            <person name="Walker B."/>
            <person name="Young S.K."/>
            <person name="Zeng Q."/>
            <person name="Gargeya S."/>
            <person name="Fitzgerald M."/>
            <person name="Haas B."/>
            <person name="Abouelleil A."/>
            <person name="Allen A.W."/>
            <person name="Alvarado L."/>
            <person name="Arachchi H.M."/>
            <person name="Berlin A.M."/>
            <person name="Chapman S.B."/>
            <person name="Gainer-Dewar J."/>
            <person name="Goldberg J."/>
            <person name="Griggs A."/>
            <person name="Gujja S."/>
            <person name="Hansen M."/>
            <person name="Howarth C."/>
            <person name="Imamovic A."/>
            <person name="Ireland A."/>
            <person name="Larimer J."/>
            <person name="McCowan C."/>
            <person name="Murphy C."/>
            <person name="Pearson M."/>
            <person name="Poon T.W."/>
            <person name="Priest M."/>
            <person name="Roberts A."/>
            <person name="Saif S."/>
            <person name="Shea T."/>
            <person name="Sisk P."/>
            <person name="Sykes S."/>
            <person name="Wortman J."/>
            <person name="Nusbaum C."/>
            <person name="Birren B."/>
        </authorList>
    </citation>
    <scope>NUCLEOTIDE SEQUENCE [LARGE SCALE GENOMIC DNA]</scope>
    <source>
        <strain evidence="4 5">CBS 606.96</strain>
    </source>
</reference>
<keyword evidence="2" id="KW-0812">Transmembrane</keyword>
<name>W9Y5W7_9EURO</name>
<feature type="region of interest" description="Disordered" evidence="1">
    <location>
        <begin position="143"/>
        <end position="192"/>
    </location>
</feature>
<feature type="compositionally biased region" description="Low complexity" evidence="1">
    <location>
        <begin position="146"/>
        <end position="192"/>
    </location>
</feature>
<protein>
    <recommendedName>
        <fullName evidence="6">Mid2 domain-containing protein</fullName>
    </recommendedName>
</protein>
<evidence type="ECO:0000256" key="1">
    <source>
        <dbReference type="SAM" id="MobiDB-lite"/>
    </source>
</evidence>
<dbReference type="RefSeq" id="XP_007733601.1">
    <property type="nucleotide sequence ID" value="XM_007735411.1"/>
</dbReference>
<keyword evidence="2" id="KW-1133">Transmembrane helix</keyword>
<dbReference type="eggNOG" id="ENOG502SQDU">
    <property type="taxonomic scope" value="Eukaryota"/>
</dbReference>
<feature type="signal peptide" evidence="3">
    <location>
        <begin position="1"/>
        <end position="19"/>
    </location>
</feature>
<evidence type="ECO:0000256" key="3">
    <source>
        <dbReference type="SAM" id="SignalP"/>
    </source>
</evidence>
<proteinExistence type="predicted"/>
<evidence type="ECO:0000313" key="4">
    <source>
        <dbReference type="EMBL" id="EXJ84616.1"/>
    </source>
</evidence>
<feature type="compositionally biased region" description="Polar residues" evidence="1">
    <location>
        <begin position="272"/>
        <end position="284"/>
    </location>
</feature>
<feature type="chain" id="PRO_5004933319" description="Mid2 domain-containing protein" evidence="3">
    <location>
        <begin position="20"/>
        <end position="340"/>
    </location>
</feature>
<feature type="transmembrane region" description="Helical" evidence="2">
    <location>
        <begin position="218"/>
        <end position="242"/>
    </location>
</feature>
<dbReference type="EMBL" id="AMGY01000004">
    <property type="protein sequence ID" value="EXJ84616.1"/>
    <property type="molecule type" value="Genomic_DNA"/>
</dbReference>
<feature type="region of interest" description="Disordered" evidence="1">
    <location>
        <begin position="247"/>
        <end position="340"/>
    </location>
</feature>